<dbReference type="InterPro" id="IPR000369">
    <property type="entry name" value="K_chnl_KCNE"/>
</dbReference>
<dbReference type="GO" id="GO:0097623">
    <property type="term" value="P:potassium ion export across plasma membrane"/>
    <property type="evidence" value="ECO:0007669"/>
    <property type="project" value="TreeGrafter"/>
</dbReference>
<dbReference type="GeneID" id="102457972"/>
<dbReference type="eggNOG" id="ENOG502S4UF">
    <property type="taxonomic scope" value="Eukaryota"/>
</dbReference>
<dbReference type="RefSeq" id="XP_006127577.1">
    <property type="nucleotide sequence ID" value="XM_006127515.4"/>
</dbReference>
<dbReference type="PANTHER" id="PTHR15282:SF6">
    <property type="entry name" value="POTASSIUM VOLTAGE-GATED CHANNEL SUBFAMILY E MEMBER 3"/>
    <property type="match status" value="1"/>
</dbReference>
<evidence type="ECO:0000256" key="3">
    <source>
        <dbReference type="ARBA" id="ARBA00022692"/>
    </source>
</evidence>
<dbReference type="GO" id="GO:0005251">
    <property type="term" value="F:delayed rectifier potassium channel activity"/>
    <property type="evidence" value="ECO:0007669"/>
    <property type="project" value="TreeGrafter"/>
</dbReference>
<dbReference type="GO" id="GO:0032809">
    <property type="term" value="C:neuronal cell body membrane"/>
    <property type="evidence" value="ECO:0007669"/>
    <property type="project" value="Ensembl"/>
</dbReference>
<proteinExistence type="inferred from homology"/>
<dbReference type="GO" id="GO:0044325">
    <property type="term" value="F:transmembrane transporter binding"/>
    <property type="evidence" value="ECO:0007669"/>
    <property type="project" value="TreeGrafter"/>
</dbReference>
<dbReference type="STRING" id="13735.ENSPSIP00000008666"/>
<comment type="subcellular location">
    <subcellularLocation>
        <location evidence="1">Membrane</location>
        <topology evidence="1">Single-pass membrane protein</topology>
    </subcellularLocation>
</comment>
<dbReference type="RefSeq" id="XP_025042729.1">
    <property type="nucleotide sequence ID" value="XM_025186944.1"/>
</dbReference>
<evidence type="ECO:0000256" key="4">
    <source>
        <dbReference type="ARBA" id="ARBA00022989"/>
    </source>
</evidence>
<dbReference type="RefSeq" id="XP_025042731.1">
    <property type="nucleotide sequence ID" value="XM_025186946.1"/>
</dbReference>
<protein>
    <submittedName>
        <fullName evidence="7">Potassium voltage-gated channel subfamily E regulatory subunit 3</fullName>
    </submittedName>
</protein>
<keyword evidence="8" id="KW-1185">Reference proteome</keyword>
<dbReference type="HOGENOM" id="CLU_180169_0_0_1"/>
<name>K7FKV6_PELSI</name>
<sequence>MALGMGVTIKFPWSCEAMEAWNLTETWYQSLHSVLKALNQTLHGAIQCQAEQAMGQTNSSQAKLASKDDYSYMYILFVMILFAATVGSLILGYTKSRKVDKRSDPYHVYIKNRVSVI</sequence>
<dbReference type="EMBL" id="AGCU01116112">
    <property type="status" value="NOT_ANNOTATED_CDS"/>
    <property type="molecule type" value="Genomic_DNA"/>
</dbReference>
<evidence type="ECO:0000313" key="7">
    <source>
        <dbReference type="Ensembl" id="ENSPSIP00000008666.1"/>
    </source>
</evidence>
<evidence type="ECO:0000256" key="5">
    <source>
        <dbReference type="ARBA" id="ARBA00023136"/>
    </source>
</evidence>
<feature type="transmembrane region" description="Helical" evidence="6">
    <location>
        <begin position="72"/>
        <end position="93"/>
    </location>
</feature>
<evidence type="ECO:0000313" key="8">
    <source>
        <dbReference type="Proteomes" id="UP000007267"/>
    </source>
</evidence>
<dbReference type="GO" id="GO:1903765">
    <property type="term" value="P:negative regulation of potassium ion export across plasma membrane"/>
    <property type="evidence" value="ECO:0007669"/>
    <property type="project" value="Ensembl"/>
</dbReference>
<dbReference type="GO" id="GO:0008076">
    <property type="term" value="C:voltage-gated potassium channel complex"/>
    <property type="evidence" value="ECO:0007669"/>
    <property type="project" value="Ensembl"/>
</dbReference>
<dbReference type="GO" id="GO:0015459">
    <property type="term" value="F:potassium channel regulator activity"/>
    <property type="evidence" value="ECO:0007669"/>
    <property type="project" value="Ensembl"/>
</dbReference>
<accession>K7FKV6</accession>
<dbReference type="OMA" id="ANAYMYI"/>
<reference evidence="8" key="1">
    <citation type="submission" date="2011-10" db="EMBL/GenBank/DDBJ databases">
        <authorList>
            <consortium name="Soft-shell Turtle Genome Consortium"/>
        </authorList>
    </citation>
    <scope>NUCLEOTIDE SEQUENCE [LARGE SCALE GENOMIC DNA]</scope>
    <source>
        <strain evidence="8">Daiwa-1</strain>
    </source>
</reference>
<dbReference type="GO" id="GO:1902282">
    <property type="term" value="F:voltage-gated potassium channel activity involved in ventricular cardiac muscle cell action potential repolarization"/>
    <property type="evidence" value="ECO:0007669"/>
    <property type="project" value="TreeGrafter"/>
</dbReference>
<dbReference type="Pfam" id="PF02060">
    <property type="entry name" value="ISK_Channel"/>
    <property type="match status" value="1"/>
</dbReference>
<keyword evidence="3 6" id="KW-0812">Transmembrane</keyword>
<dbReference type="RefSeq" id="XP_025042730.1">
    <property type="nucleotide sequence ID" value="XM_025186945.1"/>
</dbReference>
<dbReference type="GO" id="GO:0086091">
    <property type="term" value="P:regulation of heart rate by cardiac conduction"/>
    <property type="evidence" value="ECO:0007669"/>
    <property type="project" value="Ensembl"/>
</dbReference>
<dbReference type="OrthoDB" id="9907547at2759"/>
<reference evidence="8" key="2">
    <citation type="journal article" date="2013" name="Nat. Genet.">
        <title>The draft genomes of soft-shell turtle and green sea turtle yield insights into the development and evolution of the turtle-specific body plan.</title>
        <authorList>
            <person name="Wang Z."/>
            <person name="Pascual-Anaya J."/>
            <person name="Zadissa A."/>
            <person name="Li W."/>
            <person name="Niimura Y."/>
            <person name="Huang Z."/>
            <person name="Li C."/>
            <person name="White S."/>
            <person name="Xiong Z."/>
            <person name="Fang D."/>
            <person name="Wang B."/>
            <person name="Ming Y."/>
            <person name="Chen Y."/>
            <person name="Zheng Y."/>
            <person name="Kuraku S."/>
            <person name="Pignatelli M."/>
            <person name="Herrero J."/>
            <person name="Beal K."/>
            <person name="Nozawa M."/>
            <person name="Li Q."/>
            <person name="Wang J."/>
            <person name="Zhang H."/>
            <person name="Yu L."/>
            <person name="Shigenobu S."/>
            <person name="Wang J."/>
            <person name="Liu J."/>
            <person name="Flicek P."/>
            <person name="Searle S."/>
            <person name="Wang J."/>
            <person name="Kuratani S."/>
            <person name="Yin Y."/>
            <person name="Aken B."/>
            <person name="Zhang G."/>
            <person name="Irie N."/>
        </authorList>
    </citation>
    <scope>NUCLEOTIDE SEQUENCE [LARGE SCALE GENOMIC DNA]</scope>
    <source>
        <strain evidence="8">Daiwa-1</strain>
    </source>
</reference>
<evidence type="ECO:0000256" key="1">
    <source>
        <dbReference type="ARBA" id="ARBA00004167"/>
    </source>
</evidence>
<keyword evidence="5 6" id="KW-0472">Membrane</keyword>
<evidence type="ECO:0000256" key="2">
    <source>
        <dbReference type="ARBA" id="ARBA00005688"/>
    </source>
</evidence>
<dbReference type="GO" id="GO:0031982">
    <property type="term" value="C:vesicle"/>
    <property type="evidence" value="ECO:0007669"/>
    <property type="project" value="Ensembl"/>
</dbReference>
<dbReference type="InterPro" id="IPR005426">
    <property type="entry name" value="K_chnl_volt-dep_bsu_KCNE3"/>
</dbReference>
<evidence type="ECO:0000256" key="6">
    <source>
        <dbReference type="SAM" id="Phobius"/>
    </source>
</evidence>
<dbReference type="GeneTree" id="ENSGT00940000155001"/>
<dbReference type="Ensembl" id="ENSPSIT00000008711.1">
    <property type="protein sequence ID" value="ENSPSIP00000008666.1"/>
    <property type="gene ID" value="ENSPSIG00000007921.1"/>
</dbReference>
<dbReference type="PANTHER" id="PTHR15282">
    <property type="entry name" value="POTASSIUM VOLTAGE-GATED CHANNEL SUBFAMILY E MEMBER 1, 3"/>
    <property type="match status" value="1"/>
</dbReference>
<dbReference type="PRINTS" id="PR01606">
    <property type="entry name" value="KCNE3CHANNEL"/>
</dbReference>
<dbReference type="CTD" id="10008"/>
<dbReference type="GO" id="GO:0005737">
    <property type="term" value="C:cytoplasm"/>
    <property type="evidence" value="ECO:0007669"/>
    <property type="project" value="Ensembl"/>
</dbReference>
<dbReference type="GO" id="GO:0045121">
    <property type="term" value="C:membrane raft"/>
    <property type="evidence" value="ECO:0007669"/>
    <property type="project" value="Ensembl"/>
</dbReference>
<comment type="similarity">
    <text evidence="2">Belongs to the potassium channel KCNE family.</text>
</comment>
<dbReference type="Proteomes" id="UP000007267">
    <property type="component" value="Unassembled WGS sequence"/>
</dbReference>
<dbReference type="GO" id="GO:0030425">
    <property type="term" value="C:dendrite"/>
    <property type="evidence" value="ECO:0007669"/>
    <property type="project" value="Ensembl"/>
</dbReference>
<dbReference type="KEGG" id="pss:102457972"/>
<reference evidence="7" key="4">
    <citation type="submission" date="2025-09" db="UniProtKB">
        <authorList>
            <consortium name="Ensembl"/>
        </authorList>
    </citation>
    <scope>IDENTIFICATION</scope>
</reference>
<gene>
    <name evidence="7" type="primary">KCNE3</name>
</gene>
<dbReference type="GO" id="GO:1905025">
    <property type="term" value="P:negative regulation of membrane repolarization during ventricular cardiac muscle cell action potential"/>
    <property type="evidence" value="ECO:0007669"/>
    <property type="project" value="Ensembl"/>
</dbReference>
<reference evidence="7" key="3">
    <citation type="submission" date="2025-08" db="UniProtKB">
        <authorList>
            <consortium name="Ensembl"/>
        </authorList>
    </citation>
    <scope>IDENTIFICATION</scope>
</reference>
<keyword evidence="4 6" id="KW-1133">Transmembrane helix</keyword>
<dbReference type="AlphaFoldDB" id="K7FKV6"/>
<dbReference type="GO" id="GO:0043204">
    <property type="term" value="C:perikaryon"/>
    <property type="evidence" value="ECO:0007669"/>
    <property type="project" value="Ensembl"/>
</dbReference>
<organism evidence="7 8">
    <name type="scientific">Pelodiscus sinensis</name>
    <name type="common">Chinese softshell turtle</name>
    <name type="synonym">Trionyx sinensis</name>
    <dbReference type="NCBI Taxonomy" id="13735"/>
    <lineage>
        <taxon>Eukaryota</taxon>
        <taxon>Metazoa</taxon>
        <taxon>Chordata</taxon>
        <taxon>Craniata</taxon>
        <taxon>Vertebrata</taxon>
        <taxon>Euteleostomi</taxon>
        <taxon>Archelosauria</taxon>
        <taxon>Testudinata</taxon>
        <taxon>Testudines</taxon>
        <taxon>Cryptodira</taxon>
        <taxon>Trionychia</taxon>
        <taxon>Trionychidae</taxon>
        <taxon>Pelodiscus</taxon>
    </lineage>
</organism>